<keyword evidence="3 7" id="KW-0812">Transmembrane</keyword>
<evidence type="ECO:0000256" key="2">
    <source>
        <dbReference type="ARBA" id="ARBA00022448"/>
    </source>
</evidence>
<feature type="transmembrane region" description="Helical" evidence="7">
    <location>
        <begin position="329"/>
        <end position="348"/>
    </location>
</feature>
<evidence type="ECO:0000256" key="6">
    <source>
        <dbReference type="SAM" id="MobiDB-lite"/>
    </source>
</evidence>
<dbReference type="InterPro" id="IPR020846">
    <property type="entry name" value="MFS_dom"/>
</dbReference>
<evidence type="ECO:0000256" key="3">
    <source>
        <dbReference type="ARBA" id="ARBA00022692"/>
    </source>
</evidence>
<dbReference type="InterPro" id="IPR011701">
    <property type="entry name" value="MFS"/>
</dbReference>
<gene>
    <name evidence="9" type="ORF">KP509_39G043400</name>
</gene>
<dbReference type="Proteomes" id="UP000825935">
    <property type="component" value="Chromosome 39"/>
</dbReference>
<feature type="transmembrane region" description="Helical" evidence="7">
    <location>
        <begin position="433"/>
        <end position="451"/>
    </location>
</feature>
<feature type="domain" description="Major facilitator superfamily (MFS) profile" evidence="8">
    <location>
        <begin position="44"/>
        <end position="487"/>
    </location>
</feature>
<evidence type="ECO:0000313" key="10">
    <source>
        <dbReference type="Proteomes" id="UP000825935"/>
    </source>
</evidence>
<organism evidence="9 10">
    <name type="scientific">Ceratopteris richardii</name>
    <name type="common">Triangle waterfern</name>
    <dbReference type="NCBI Taxonomy" id="49495"/>
    <lineage>
        <taxon>Eukaryota</taxon>
        <taxon>Viridiplantae</taxon>
        <taxon>Streptophyta</taxon>
        <taxon>Embryophyta</taxon>
        <taxon>Tracheophyta</taxon>
        <taxon>Polypodiopsida</taxon>
        <taxon>Polypodiidae</taxon>
        <taxon>Polypodiales</taxon>
        <taxon>Pteridineae</taxon>
        <taxon>Pteridaceae</taxon>
        <taxon>Parkerioideae</taxon>
        <taxon>Ceratopteris</taxon>
    </lineage>
</organism>
<comment type="subcellular location">
    <subcellularLocation>
        <location evidence="1">Membrane</location>
        <topology evidence="1">Multi-pass membrane protein</topology>
    </subcellularLocation>
</comment>
<feature type="transmembrane region" description="Helical" evidence="7">
    <location>
        <begin position="47"/>
        <end position="70"/>
    </location>
</feature>
<keyword evidence="2" id="KW-0813">Transport</keyword>
<evidence type="ECO:0000256" key="4">
    <source>
        <dbReference type="ARBA" id="ARBA00022989"/>
    </source>
</evidence>
<proteinExistence type="predicted"/>
<comment type="caution">
    <text evidence="9">The sequence shown here is derived from an EMBL/GenBank/DDBJ whole genome shotgun (WGS) entry which is preliminary data.</text>
</comment>
<dbReference type="GO" id="GO:0022857">
    <property type="term" value="F:transmembrane transporter activity"/>
    <property type="evidence" value="ECO:0007669"/>
    <property type="project" value="InterPro"/>
</dbReference>
<accession>A0A8T2Q1F8</accession>
<evidence type="ECO:0000313" key="9">
    <source>
        <dbReference type="EMBL" id="KAH7277271.1"/>
    </source>
</evidence>
<dbReference type="PROSITE" id="PS50850">
    <property type="entry name" value="MFS"/>
    <property type="match status" value="1"/>
</dbReference>
<feature type="transmembrane region" description="Helical" evidence="7">
    <location>
        <begin position="215"/>
        <end position="238"/>
    </location>
</feature>
<dbReference type="InterPro" id="IPR036259">
    <property type="entry name" value="MFS_trans_sf"/>
</dbReference>
<keyword evidence="4 7" id="KW-1133">Transmembrane helix</keyword>
<dbReference type="AlphaFoldDB" id="A0A8T2Q1F8"/>
<keyword evidence="5 7" id="KW-0472">Membrane</keyword>
<dbReference type="GO" id="GO:0016020">
    <property type="term" value="C:membrane"/>
    <property type="evidence" value="ECO:0007669"/>
    <property type="project" value="UniProtKB-SubCell"/>
</dbReference>
<evidence type="ECO:0000256" key="1">
    <source>
        <dbReference type="ARBA" id="ARBA00004141"/>
    </source>
</evidence>
<dbReference type="Pfam" id="PF07690">
    <property type="entry name" value="MFS_1"/>
    <property type="match status" value="1"/>
</dbReference>
<feature type="transmembrane region" description="Helical" evidence="7">
    <location>
        <begin position="282"/>
        <end position="301"/>
    </location>
</feature>
<dbReference type="EMBL" id="CM035444">
    <property type="protein sequence ID" value="KAH7277271.1"/>
    <property type="molecule type" value="Genomic_DNA"/>
</dbReference>
<feature type="transmembrane region" description="Helical" evidence="7">
    <location>
        <begin position="82"/>
        <end position="104"/>
    </location>
</feature>
<dbReference type="OMA" id="FTWLWQF"/>
<name>A0A8T2Q1F8_CERRI</name>
<dbReference type="Gene3D" id="1.20.1250.20">
    <property type="entry name" value="MFS general substrate transporter like domains"/>
    <property type="match status" value="1"/>
</dbReference>
<dbReference type="EMBL" id="CM035444">
    <property type="protein sequence ID" value="KAH7277273.1"/>
    <property type="molecule type" value="Genomic_DNA"/>
</dbReference>
<feature type="transmembrane region" description="Helical" evidence="7">
    <location>
        <begin position="172"/>
        <end position="195"/>
    </location>
</feature>
<evidence type="ECO:0000256" key="7">
    <source>
        <dbReference type="SAM" id="Phobius"/>
    </source>
</evidence>
<keyword evidence="10" id="KW-1185">Reference proteome</keyword>
<feature type="region of interest" description="Disordered" evidence="6">
    <location>
        <begin position="248"/>
        <end position="276"/>
    </location>
</feature>
<evidence type="ECO:0000259" key="8">
    <source>
        <dbReference type="PROSITE" id="PS50850"/>
    </source>
</evidence>
<protein>
    <recommendedName>
        <fullName evidence="8">Major facilitator superfamily (MFS) profile domain-containing protein</fullName>
    </recommendedName>
</protein>
<dbReference type="PANTHER" id="PTHR23504:SF15">
    <property type="entry name" value="MAJOR FACILITATOR SUPERFAMILY (MFS) PROFILE DOMAIN-CONTAINING PROTEIN"/>
    <property type="match status" value="1"/>
</dbReference>
<dbReference type="PANTHER" id="PTHR23504">
    <property type="entry name" value="MAJOR FACILITATOR SUPERFAMILY DOMAIN-CONTAINING PROTEIN 10"/>
    <property type="match status" value="1"/>
</dbReference>
<dbReference type="CDD" id="cd17330">
    <property type="entry name" value="MFS_SLC46_TetA_like"/>
    <property type="match status" value="1"/>
</dbReference>
<reference evidence="9" key="1">
    <citation type="submission" date="2021-08" db="EMBL/GenBank/DDBJ databases">
        <title>WGS assembly of Ceratopteris richardii.</title>
        <authorList>
            <person name="Marchant D.B."/>
            <person name="Chen G."/>
            <person name="Jenkins J."/>
            <person name="Shu S."/>
            <person name="Leebens-Mack J."/>
            <person name="Grimwood J."/>
            <person name="Schmutz J."/>
            <person name="Soltis P."/>
            <person name="Soltis D."/>
            <person name="Chen Z.-H."/>
        </authorList>
    </citation>
    <scope>NUCLEOTIDE SEQUENCE</scope>
    <source>
        <strain evidence="9">Whitten #5841</strain>
        <tissue evidence="9">Leaf</tissue>
    </source>
</reference>
<dbReference type="SUPFAM" id="SSF103473">
    <property type="entry name" value="MFS general substrate transporter"/>
    <property type="match status" value="1"/>
</dbReference>
<feature type="transmembrane region" description="Helical" evidence="7">
    <location>
        <begin position="360"/>
        <end position="378"/>
    </location>
</feature>
<feature type="transmembrane region" description="Helical" evidence="7">
    <location>
        <begin position="384"/>
        <end position="412"/>
    </location>
</feature>
<sequence length="510" mass="56164">MSMDPNTDIETPLLQTHRIFYEDCPGCQLERRKAESEGKIPVKELSFVALLVLCNVLPIASLFPFIYFMVRDFGIAKVTTQIGTYAGYIGSAIMVGGFITAGPWGWVADKYGRKPVIMSGTSSIFIFNTLFGFSKNFWMALLMRFLIGFFNGMLGPIRAYAAEICTKEHQALGLSMVGTMWGVGLIIGPAIGGYLAQPADKYPSIFPNGSLFDKFPYALPCVCISLISAVGFILCFFLPESLHNHPTEEHLDGKDVKSNDDRTASDAKGMEADSSSRKQKPLWKNWGMIAAVAAYCLWGLHDMSYSEIFSLWAVSSPTLGGLGFTTTDVANVLAVAGLSLLLFQLFVFPKLASLFKPITIARTTTLFTIPLLMIYPLISLLTGASLWTVLIIAAIVKNMLSVCIVTSTFFLINHSVPLAQRGVANGISMSAMYLFRAIGPATAGAMFSWAQERESNFLPGMWMVFFILSMICFVAFLETFHPVLPNRLNEPHPEGVEDDLKMKRALSFTF</sequence>
<evidence type="ECO:0000256" key="5">
    <source>
        <dbReference type="ARBA" id="ARBA00023136"/>
    </source>
</evidence>
<dbReference type="OrthoDB" id="10262656at2759"/>
<feature type="transmembrane region" description="Helical" evidence="7">
    <location>
        <begin position="139"/>
        <end position="160"/>
    </location>
</feature>
<feature type="transmembrane region" description="Helical" evidence="7">
    <location>
        <begin position="457"/>
        <end position="477"/>
    </location>
</feature>